<evidence type="ECO:0000313" key="13">
    <source>
        <dbReference type="EMBL" id="GAA3909607.1"/>
    </source>
</evidence>
<keyword evidence="5 11" id="KW-0479">Metal-binding</keyword>
<keyword evidence="6 11" id="KW-0547">Nucleotide-binding</keyword>
<dbReference type="NCBIfam" id="NF008738">
    <property type="entry name" value="PRK11768.1"/>
    <property type="match status" value="1"/>
</dbReference>
<evidence type="ECO:0000256" key="8">
    <source>
        <dbReference type="ARBA" id="ARBA00022840"/>
    </source>
</evidence>
<proteinExistence type="inferred from homology"/>
<evidence type="ECO:0000256" key="7">
    <source>
        <dbReference type="ARBA" id="ARBA00022777"/>
    </source>
</evidence>
<keyword evidence="4 11" id="KW-0808">Transferase</keyword>
<reference evidence="14" key="1">
    <citation type="journal article" date="2019" name="Int. J. Syst. Evol. Microbiol.">
        <title>The Global Catalogue of Microorganisms (GCM) 10K type strain sequencing project: providing services to taxonomists for standard genome sequencing and annotation.</title>
        <authorList>
            <consortium name="The Broad Institute Genomics Platform"/>
            <consortium name="The Broad Institute Genome Sequencing Center for Infectious Disease"/>
            <person name="Wu L."/>
            <person name="Ma J."/>
        </authorList>
    </citation>
    <scope>NUCLEOTIDE SEQUENCE [LARGE SCALE GENOMIC DNA]</scope>
    <source>
        <strain evidence="14">JCM 17551</strain>
    </source>
</reference>
<evidence type="ECO:0000256" key="6">
    <source>
        <dbReference type="ARBA" id="ARBA00022741"/>
    </source>
</evidence>
<dbReference type="InterPro" id="IPR011009">
    <property type="entry name" value="Kinase-like_dom_sf"/>
</dbReference>
<dbReference type="Pfam" id="PF01636">
    <property type="entry name" value="APH"/>
    <property type="match status" value="1"/>
</dbReference>
<keyword evidence="7 11" id="KW-0418">Kinase</keyword>
<feature type="binding site" evidence="11">
    <location>
        <position position="216"/>
    </location>
    <ligand>
        <name>Mg(2+)</name>
        <dbReference type="ChEBI" id="CHEBI:18420"/>
    </ligand>
</feature>
<dbReference type="PANTHER" id="PTHR39573:SF1">
    <property type="entry name" value="STRESS RESPONSE KINASE A"/>
    <property type="match status" value="1"/>
</dbReference>
<organism evidence="13 14">
    <name type="scientific">Litoribacillus peritrichatus</name>
    <dbReference type="NCBI Taxonomy" id="718191"/>
    <lineage>
        <taxon>Bacteria</taxon>
        <taxon>Pseudomonadati</taxon>
        <taxon>Pseudomonadota</taxon>
        <taxon>Gammaproteobacteria</taxon>
        <taxon>Oceanospirillales</taxon>
        <taxon>Oceanospirillaceae</taxon>
        <taxon>Litoribacillus</taxon>
    </lineage>
</organism>
<keyword evidence="1 11" id="KW-0963">Cytoplasm</keyword>
<feature type="domain" description="Aminoglycoside phosphotransferase" evidence="12">
    <location>
        <begin position="32"/>
        <end position="254"/>
    </location>
</feature>
<comment type="similarity">
    <text evidence="11">Belongs to the SrkA/RdoA protein kinase family.</text>
</comment>
<comment type="subunit">
    <text evidence="11">Monomer.</text>
</comment>
<keyword evidence="3 11" id="KW-0597">Phosphoprotein</keyword>
<dbReference type="InterPro" id="IPR002575">
    <property type="entry name" value="Aminoglycoside_PTrfase"/>
</dbReference>
<comment type="catalytic activity">
    <reaction evidence="11">
        <text>L-seryl-[protein] + ATP = O-phospho-L-seryl-[protein] + ADP + H(+)</text>
        <dbReference type="Rhea" id="RHEA:17989"/>
        <dbReference type="Rhea" id="RHEA-COMP:9863"/>
        <dbReference type="Rhea" id="RHEA-COMP:11604"/>
        <dbReference type="ChEBI" id="CHEBI:15378"/>
        <dbReference type="ChEBI" id="CHEBI:29999"/>
        <dbReference type="ChEBI" id="CHEBI:30616"/>
        <dbReference type="ChEBI" id="CHEBI:83421"/>
        <dbReference type="ChEBI" id="CHEBI:456216"/>
        <dbReference type="EC" id="2.7.11.1"/>
    </reaction>
</comment>
<keyword evidence="14" id="KW-1185">Reference proteome</keyword>
<accession>A0ABP7LXG8</accession>
<evidence type="ECO:0000256" key="2">
    <source>
        <dbReference type="ARBA" id="ARBA00022527"/>
    </source>
</evidence>
<name>A0ABP7LXG8_9GAMM</name>
<dbReference type="PANTHER" id="PTHR39573">
    <property type="entry name" value="STRESS RESPONSE KINASE A"/>
    <property type="match status" value="1"/>
</dbReference>
<comment type="function">
    <text evidence="11">A protein kinase that phosphorylates Ser and Thr residues. Probably acts to suppress the effects of stress linked to accumulation of reactive oxygen species. Probably involved in the extracytoplasmic stress response.</text>
</comment>
<evidence type="ECO:0000256" key="1">
    <source>
        <dbReference type="ARBA" id="ARBA00022490"/>
    </source>
</evidence>
<sequence length="324" mass="37860">MTHPYQALTQDKIIDFVESCGFYSDGRIFPLNSYENRVYQVGIEDSTPIIIKIYRPNRWTREQIQEEHDFLLELSAADINVVPPMEINHATLHQQDDFLFCLFERRSGRPLELDQLDQLYEVGTQLGRIHSIAKAQPFAHRPELSVNTFGHQSAEIVINSGMLPNYLQEPYQVLSQQLLEIMDDRWKNSRHQTIRLQGDFHPGNILIRDEASIFVDFDDCRSGPAIQDIWMLLSGDTAQQEAQLCEIKEGYEMFAEFPVQQIPLIETMRTLRQMHYAAWLASRWDDPAFHHSFPWFGQERYWSEHLLALKEQLSGLQEPALRLL</sequence>
<feature type="active site" description="Proton acceptor" evidence="11">
    <location>
        <position position="199"/>
    </location>
</feature>
<dbReference type="RefSeq" id="WP_344794231.1">
    <property type="nucleotide sequence ID" value="NZ_BAABBN010000002.1"/>
</dbReference>
<keyword evidence="10 11" id="KW-0346">Stress response</keyword>
<protein>
    <recommendedName>
        <fullName evidence="11">Stress response kinase A</fullName>
        <ecNumber evidence="11">2.7.11.1</ecNumber>
    </recommendedName>
    <alternativeName>
        <fullName evidence="11">Serine/threonine-protein kinase SrkA</fullName>
    </alternativeName>
</protein>
<keyword evidence="8 11" id="KW-0067">ATP-binding</keyword>
<gene>
    <name evidence="11" type="primary">srkA</name>
    <name evidence="13" type="ORF">GCM10022277_00430</name>
</gene>
<keyword evidence="9 11" id="KW-0460">Magnesium</keyword>
<dbReference type="Gene3D" id="1.10.510.10">
    <property type="entry name" value="Transferase(Phosphotransferase) domain 1"/>
    <property type="match status" value="1"/>
</dbReference>
<comment type="caution">
    <text evidence="13">The sequence shown here is derived from an EMBL/GenBank/DDBJ whole genome shotgun (WGS) entry which is preliminary data.</text>
</comment>
<comment type="catalytic activity">
    <reaction evidence="11">
        <text>L-threonyl-[protein] + ATP = O-phospho-L-threonyl-[protein] + ADP + H(+)</text>
        <dbReference type="Rhea" id="RHEA:46608"/>
        <dbReference type="Rhea" id="RHEA-COMP:11060"/>
        <dbReference type="Rhea" id="RHEA-COMP:11605"/>
        <dbReference type="ChEBI" id="CHEBI:15378"/>
        <dbReference type="ChEBI" id="CHEBI:30013"/>
        <dbReference type="ChEBI" id="CHEBI:30616"/>
        <dbReference type="ChEBI" id="CHEBI:61977"/>
        <dbReference type="ChEBI" id="CHEBI:456216"/>
        <dbReference type="EC" id="2.7.11.1"/>
    </reaction>
</comment>
<feature type="site" description="ATP" evidence="11">
    <location>
        <position position="33"/>
    </location>
</feature>
<evidence type="ECO:0000256" key="3">
    <source>
        <dbReference type="ARBA" id="ARBA00022553"/>
    </source>
</evidence>
<dbReference type="Gene3D" id="3.30.200.70">
    <property type="match status" value="1"/>
</dbReference>
<feature type="binding site" evidence="11">
    <location>
        <position position="204"/>
    </location>
    <ligand>
        <name>Mg(2+)</name>
        <dbReference type="ChEBI" id="CHEBI:18420"/>
    </ligand>
</feature>
<evidence type="ECO:0000256" key="11">
    <source>
        <dbReference type="HAMAP-Rule" id="MF_01497"/>
    </source>
</evidence>
<evidence type="ECO:0000256" key="10">
    <source>
        <dbReference type="ARBA" id="ARBA00023016"/>
    </source>
</evidence>
<evidence type="ECO:0000256" key="4">
    <source>
        <dbReference type="ARBA" id="ARBA00022679"/>
    </source>
</evidence>
<keyword evidence="2 11" id="KW-0723">Serine/threonine-protein kinase</keyword>
<evidence type="ECO:0000256" key="9">
    <source>
        <dbReference type="ARBA" id="ARBA00022842"/>
    </source>
</evidence>
<dbReference type="GO" id="GO:0004674">
    <property type="term" value="F:protein serine/threonine kinase activity"/>
    <property type="evidence" value="ECO:0007669"/>
    <property type="project" value="UniProtKB-KW"/>
</dbReference>
<dbReference type="InterPro" id="IPR032882">
    <property type="entry name" value="SrkA/RdoA"/>
</dbReference>
<dbReference type="EC" id="2.7.11.1" evidence="11"/>
<comment type="cofactor">
    <cofactor evidence="11">
        <name>Mg(2+)</name>
        <dbReference type="ChEBI" id="CHEBI:18420"/>
    </cofactor>
</comment>
<feature type="active site" evidence="11">
    <location>
        <position position="216"/>
    </location>
</feature>
<dbReference type="Gene3D" id="1.20.1270.170">
    <property type="match status" value="1"/>
</dbReference>
<comment type="subcellular location">
    <subcellularLocation>
        <location evidence="11">Cytoplasm</location>
    </subcellularLocation>
</comment>
<evidence type="ECO:0000259" key="12">
    <source>
        <dbReference type="Pfam" id="PF01636"/>
    </source>
</evidence>
<dbReference type="EMBL" id="BAABBN010000002">
    <property type="protein sequence ID" value="GAA3909607.1"/>
    <property type="molecule type" value="Genomic_DNA"/>
</dbReference>
<dbReference type="Proteomes" id="UP001501565">
    <property type="component" value="Unassembled WGS sequence"/>
</dbReference>
<dbReference type="HAMAP" id="MF_01497">
    <property type="entry name" value="SrkA_kinase"/>
    <property type="match status" value="1"/>
</dbReference>
<evidence type="ECO:0000313" key="14">
    <source>
        <dbReference type="Proteomes" id="UP001501565"/>
    </source>
</evidence>
<dbReference type="SUPFAM" id="SSF56112">
    <property type="entry name" value="Protein kinase-like (PK-like)"/>
    <property type="match status" value="1"/>
</dbReference>
<evidence type="ECO:0000256" key="5">
    <source>
        <dbReference type="ARBA" id="ARBA00022723"/>
    </source>
</evidence>